<feature type="transmembrane region" description="Helical" evidence="6">
    <location>
        <begin position="178"/>
        <end position="194"/>
    </location>
</feature>
<proteinExistence type="predicted"/>
<reference evidence="9 10" key="1">
    <citation type="submission" date="2019-04" db="EMBL/GenBank/DDBJ databases">
        <title>Microbes associate with the intestines of laboratory mice.</title>
        <authorList>
            <person name="Navarre W."/>
            <person name="Wong E."/>
            <person name="Huang K."/>
            <person name="Tropini C."/>
            <person name="Ng K."/>
            <person name="Yu B."/>
        </authorList>
    </citation>
    <scope>NUCLEOTIDE SEQUENCE [LARGE SCALE GENOMIC DNA]</scope>
    <source>
        <strain evidence="9 10">NM07_P-09</strain>
    </source>
</reference>
<feature type="transmembrane region" description="Helical" evidence="6">
    <location>
        <begin position="140"/>
        <end position="158"/>
    </location>
</feature>
<feature type="transmembrane region" description="Helical" evidence="6">
    <location>
        <begin position="259"/>
        <end position="278"/>
    </location>
</feature>
<feature type="transmembrane region" description="Helical" evidence="6">
    <location>
        <begin position="84"/>
        <end position="104"/>
    </location>
</feature>
<feature type="transmembrane region" description="Helical" evidence="6">
    <location>
        <begin position="376"/>
        <end position="397"/>
    </location>
</feature>
<feature type="transmembrane region" description="Helical" evidence="6">
    <location>
        <begin position="238"/>
        <end position="254"/>
    </location>
</feature>
<dbReference type="EMBL" id="SRYE01000001">
    <property type="protein sequence ID" value="TGY63157.1"/>
    <property type="molecule type" value="Genomic_DNA"/>
</dbReference>
<dbReference type="PANTHER" id="PTHR30627">
    <property type="entry name" value="PEPTIDOGLYCAN D,D-TRANSPEPTIDASE"/>
    <property type="match status" value="1"/>
</dbReference>
<evidence type="ECO:0000256" key="3">
    <source>
        <dbReference type="ARBA" id="ARBA00022960"/>
    </source>
</evidence>
<organism evidence="9 10">
    <name type="scientific">Muricaecibacterium torontonense</name>
    <dbReference type="NCBI Taxonomy" id="3032871"/>
    <lineage>
        <taxon>Bacteria</taxon>
        <taxon>Bacillati</taxon>
        <taxon>Actinomycetota</taxon>
        <taxon>Coriobacteriia</taxon>
        <taxon>Coriobacteriales</taxon>
        <taxon>Atopobiaceae</taxon>
        <taxon>Muricaecibacterium</taxon>
    </lineage>
</organism>
<dbReference type="PANTHER" id="PTHR30627:SF24">
    <property type="entry name" value="PENICILLIN-BINDING PROTEIN 4B"/>
    <property type="match status" value="1"/>
</dbReference>
<evidence type="ECO:0000259" key="8">
    <source>
        <dbReference type="Pfam" id="PF21922"/>
    </source>
</evidence>
<dbReference type="Proteomes" id="UP000310263">
    <property type="component" value="Unassembled WGS sequence"/>
</dbReference>
<dbReference type="InterPro" id="IPR054120">
    <property type="entry name" value="PBPA_dimer"/>
</dbReference>
<sequence>MNLNPYATATSPDPLERGANRRTTELLLLIAGAVPVLLIYAMYVIDTGTALSLETVSVPLGLFAAFAAAHVAVRFLAPGADPAILPIVFVLSGIGITFVTRLAPNSAMSQVMWLFVSVAAMVATLFLVKNLDALADYKYTIGIAGVVLILLPMVFGVAHYGSKLWLQIGPFSFQPGELAKIAIVLFLASYLAANRELLSASSRKYGPLTLPAPRMLLPILLMLGLTLLIVVFERDLGSALLFYTIFVVMLYVSTGRVSYVVVSVALLALAAVACYFLFGHVRTRFDIWLDPFADAQGGGLQIVQSLYSLADGGLFGAGVGKGMPELIPVVASDFIFSAIGEEMGLLGASAVLLLFMLFAVRGFATAARAKSDMAAFTAAGLTTSICFQAFLIVGGVTKFLPLTGVTLPFMSQGGSSLLASFIAVGLLLRCGDQGTGHSVLVSGSGTTGAEITPALHAHGTSQSFEALKNSPYARISRGMETPESGVLGRVALSSRLTALVTFFTVLFALLIANLTFIQVIKASDYQNLPINNHTIARSSKVQRGAIITSDGVTLAESLQQADGTYVRSHPAGNLAIHTVGYISTQYGATGIEQSMNTSLTGHADYTSWRSALNALSGKEQPGDTVVLTLNSKIQKAADEALQGYTGAIVVLDPSTGAVLAKASSPTYSYDDLSSVISGQSGEGALVDRTTQSLYAPGSTFKAVTLSAALNSKLATLDSQWDAPASMDIGGAAVTNDGNREYGTISLRKAFAVSSNVVFGQLGVKLGAQALVDAARAYGYNGTIGLDFACTPSVMANPADMTEWETAWAACGQPVGEHQGPIGPQTTVMQNAVIAAAIANGGVVMNPYVVDSVLSPEGTKISATTPKSLGQAISSETATQVKEAMLEVVDDGSGSAASVPGVEVAGKTGTAETGSSANSLFIGFAPADKPTVAVSICVEGNGDNVRGVATRLASRIIAASLQVQAEG</sequence>
<dbReference type="InterPro" id="IPR050515">
    <property type="entry name" value="Beta-lactam/transpept"/>
</dbReference>
<feature type="transmembrane region" description="Helical" evidence="6">
    <location>
        <begin position="57"/>
        <end position="77"/>
    </location>
</feature>
<evidence type="ECO:0000256" key="4">
    <source>
        <dbReference type="ARBA" id="ARBA00022989"/>
    </source>
</evidence>
<feature type="transmembrane region" description="Helical" evidence="6">
    <location>
        <begin position="409"/>
        <end position="428"/>
    </location>
</feature>
<feature type="domain" description="Penicillin binding protein A dimerisation" evidence="8">
    <location>
        <begin position="543"/>
        <end position="625"/>
    </location>
</feature>
<evidence type="ECO:0000256" key="1">
    <source>
        <dbReference type="ARBA" id="ARBA00004141"/>
    </source>
</evidence>
<dbReference type="RefSeq" id="WP_136011783.1">
    <property type="nucleotide sequence ID" value="NZ_SRYE01000001.1"/>
</dbReference>
<dbReference type="SUPFAM" id="SSF56601">
    <property type="entry name" value="beta-lactamase/transpeptidase-like"/>
    <property type="match status" value="1"/>
</dbReference>
<feature type="transmembrane region" description="Helical" evidence="6">
    <location>
        <begin position="26"/>
        <end position="45"/>
    </location>
</feature>
<accession>A0A4S2F420</accession>
<keyword evidence="10" id="KW-1185">Reference proteome</keyword>
<evidence type="ECO:0000313" key="9">
    <source>
        <dbReference type="EMBL" id="TGY63157.1"/>
    </source>
</evidence>
<feature type="transmembrane region" description="Helical" evidence="6">
    <location>
        <begin position="496"/>
        <end position="520"/>
    </location>
</feature>
<feature type="transmembrane region" description="Helical" evidence="6">
    <location>
        <begin position="215"/>
        <end position="232"/>
    </location>
</feature>
<gene>
    <name evidence="9" type="ORF">E5334_01225</name>
</gene>
<dbReference type="AlphaFoldDB" id="A0A4S2F420"/>
<feature type="transmembrane region" description="Helical" evidence="6">
    <location>
        <begin position="343"/>
        <end position="364"/>
    </location>
</feature>
<feature type="transmembrane region" description="Helical" evidence="6">
    <location>
        <begin position="110"/>
        <end position="128"/>
    </location>
</feature>
<dbReference type="GO" id="GO:0051301">
    <property type="term" value="P:cell division"/>
    <property type="evidence" value="ECO:0007669"/>
    <property type="project" value="InterPro"/>
</dbReference>
<dbReference type="InterPro" id="IPR001182">
    <property type="entry name" value="FtsW/RodA"/>
</dbReference>
<comment type="subcellular location">
    <subcellularLocation>
        <location evidence="1">Membrane</location>
        <topology evidence="1">Multi-pass membrane protein</topology>
    </subcellularLocation>
</comment>
<name>A0A4S2F420_9ACTN</name>
<keyword evidence="3" id="KW-0133">Cell shape</keyword>
<dbReference type="Pfam" id="PF00905">
    <property type="entry name" value="Transpeptidase"/>
    <property type="match status" value="1"/>
</dbReference>
<dbReference type="GO" id="GO:0071555">
    <property type="term" value="P:cell wall organization"/>
    <property type="evidence" value="ECO:0007669"/>
    <property type="project" value="TreeGrafter"/>
</dbReference>
<dbReference type="OrthoDB" id="9766847at2"/>
<keyword evidence="5 6" id="KW-0472">Membrane</keyword>
<evidence type="ECO:0000256" key="5">
    <source>
        <dbReference type="ARBA" id="ARBA00023136"/>
    </source>
</evidence>
<keyword evidence="4 6" id="KW-1133">Transmembrane helix</keyword>
<evidence type="ECO:0000313" key="10">
    <source>
        <dbReference type="Proteomes" id="UP000310263"/>
    </source>
</evidence>
<feature type="domain" description="Penicillin-binding protein transpeptidase" evidence="7">
    <location>
        <begin position="646"/>
        <end position="955"/>
    </location>
</feature>
<dbReference type="Pfam" id="PF21922">
    <property type="entry name" value="PBP_dimer_2"/>
    <property type="match status" value="1"/>
</dbReference>
<dbReference type="GO" id="GO:0008658">
    <property type="term" value="F:penicillin binding"/>
    <property type="evidence" value="ECO:0007669"/>
    <property type="project" value="InterPro"/>
</dbReference>
<dbReference type="Gene3D" id="3.40.710.10">
    <property type="entry name" value="DD-peptidase/beta-lactamase superfamily"/>
    <property type="match status" value="1"/>
</dbReference>
<dbReference type="GO" id="GO:0008360">
    <property type="term" value="P:regulation of cell shape"/>
    <property type="evidence" value="ECO:0007669"/>
    <property type="project" value="UniProtKB-KW"/>
</dbReference>
<protein>
    <submittedName>
        <fullName evidence="9">Peptidoglycan glycosyltransferase</fullName>
    </submittedName>
</protein>
<evidence type="ECO:0000256" key="2">
    <source>
        <dbReference type="ARBA" id="ARBA00022692"/>
    </source>
</evidence>
<dbReference type="InterPro" id="IPR012338">
    <property type="entry name" value="Beta-lactam/transpept-like"/>
</dbReference>
<dbReference type="Gene3D" id="3.90.1310.10">
    <property type="entry name" value="Penicillin-binding protein 2a (Domain 2)"/>
    <property type="match status" value="1"/>
</dbReference>
<evidence type="ECO:0000259" key="7">
    <source>
        <dbReference type="Pfam" id="PF00905"/>
    </source>
</evidence>
<dbReference type="Pfam" id="PF01098">
    <property type="entry name" value="FTSW_RODA_SPOVE"/>
    <property type="match status" value="1"/>
</dbReference>
<evidence type="ECO:0000256" key="6">
    <source>
        <dbReference type="SAM" id="Phobius"/>
    </source>
</evidence>
<comment type="caution">
    <text evidence="9">The sequence shown here is derived from an EMBL/GenBank/DDBJ whole genome shotgun (WGS) entry which is preliminary data.</text>
</comment>
<keyword evidence="2 6" id="KW-0812">Transmembrane</keyword>
<dbReference type="InterPro" id="IPR001460">
    <property type="entry name" value="PCN-bd_Tpept"/>
</dbReference>
<dbReference type="GO" id="GO:0005886">
    <property type="term" value="C:plasma membrane"/>
    <property type="evidence" value="ECO:0007669"/>
    <property type="project" value="TreeGrafter"/>
</dbReference>